<dbReference type="Proteomes" id="UP001566331">
    <property type="component" value="Unassembled WGS sequence"/>
</dbReference>
<keyword evidence="1" id="KW-0732">Signal</keyword>
<dbReference type="EMBL" id="JBFWIC010000007">
    <property type="protein sequence ID" value="MEZ0474329.1"/>
    <property type="molecule type" value="Genomic_DNA"/>
</dbReference>
<accession>A0ABV4HNL6</accession>
<keyword evidence="3" id="KW-1185">Reference proteome</keyword>
<name>A0ABV4HNL6_9GAMM</name>
<sequence length="117" mass="12004">MLKSLATALLLVLLAACSTPAEQSSTLSMQPVASEAECLQRGGQWTQLGRAPVKQCLLRTTDAGKACTDGAQCEGLCLASEGSEDGATVSGTCSADTNRFGCQQRMTDGAAVTLCVD</sequence>
<evidence type="ECO:0000256" key="1">
    <source>
        <dbReference type="SAM" id="SignalP"/>
    </source>
</evidence>
<gene>
    <name evidence="2" type="ORF">AB6713_06820</name>
</gene>
<evidence type="ECO:0000313" key="3">
    <source>
        <dbReference type="Proteomes" id="UP001566331"/>
    </source>
</evidence>
<dbReference type="PROSITE" id="PS51257">
    <property type="entry name" value="PROKAR_LIPOPROTEIN"/>
    <property type="match status" value="1"/>
</dbReference>
<proteinExistence type="predicted"/>
<reference evidence="2 3" key="1">
    <citation type="submission" date="2024-07" db="EMBL/GenBank/DDBJ databases">
        <title>Luteimonas salilacus sp. nov., isolated from the shore soil of Salt Lake in Tibet of China.</title>
        <authorList>
            <person name="Zhang X."/>
            <person name="Li A."/>
        </authorList>
    </citation>
    <scope>NUCLEOTIDE SEQUENCE [LARGE SCALE GENOMIC DNA]</scope>
    <source>
        <strain evidence="2 3">B3-2-R+30</strain>
    </source>
</reference>
<protein>
    <recommendedName>
        <fullName evidence="4">Lipoprotein</fullName>
    </recommendedName>
</protein>
<organism evidence="2 3">
    <name type="scientific">Luteimonas salinilitoris</name>
    <dbReference type="NCBI Taxonomy" id="3237697"/>
    <lineage>
        <taxon>Bacteria</taxon>
        <taxon>Pseudomonadati</taxon>
        <taxon>Pseudomonadota</taxon>
        <taxon>Gammaproteobacteria</taxon>
        <taxon>Lysobacterales</taxon>
        <taxon>Lysobacteraceae</taxon>
        <taxon>Luteimonas</taxon>
    </lineage>
</organism>
<dbReference type="RefSeq" id="WP_370563490.1">
    <property type="nucleotide sequence ID" value="NZ_JBFWIB010000004.1"/>
</dbReference>
<evidence type="ECO:0000313" key="2">
    <source>
        <dbReference type="EMBL" id="MEZ0474329.1"/>
    </source>
</evidence>
<feature type="signal peptide" evidence="1">
    <location>
        <begin position="1"/>
        <end position="21"/>
    </location>
</feature>
<comment type="caution">
    <text evidence="2">The sequence shown here is derived from an EMBL/GenBank/DDBJ whole genome shotgun (WGS) entry which is preliminary data.</text>
</comment>
<evidence type="ECO:0008006" key="4">
    <source>
        <dbReference type="Google" id="ProtNLM"/>
    </source>
</evidence>
<feature type="chain" id="PRO_5045651023" description="Lipoprotein" evidence="1">
    <location>
        <begin position="22"/>
        <end position="117"/>
    </location>
</feature>